<dbReference type="AlphaFoldDB" id="W5MFJ4"/>
<keyword evidence="4" id="KW-0156">Chromatin regulator</keyword>
<dbReference type="Gene3D" id="1.10.10.60">
    <property type="entry name" value="Homeodomain-like"/>
    <property type="match status" value="1"/>
</dbReference>
<dbReference type="GO" id="GO:0006325">
    <property type="term" value="P:chromatin organization"/>
    <property type="evidence" value="ECO:0007669"/>
    <property type="project" value="UniProtKB-KW"/>
</dbReference>
<dbReference type="HOGENOM" id="CLU_041060_0_1_1"/>
<dbReference type="eggNOG" id="KOG2266">
    <property type="taxonomic scope" value="Eukaryota"/>
</dbReference>
<keyword evidence="5" id="KW-0238">DNA-binding</keyword>
<keyword evidence="2" id="KW-0597">Phosphoprotein</keyword>
<evidence type="ECO:0000256" key="4">
    <source>
        <dbReference type="ARBA" id="ARBA00022853"/>
    </source>
</evidence>
<dbReference type="InterPro" id="IPR014876">
    <property type="entry name" value="DEK_C"/>
</dbReference>
<dbReference type="STRING" id="7918.ENSLOCP00000007153"/>
<dbReference type="GO" id="GO:0005634">
    <property type="term" value="C:nucleus"/>
    <property type="evidence" value="ECO:0000318"/>
    <property type="project" value="GO_Central"/>
</dbReference>
<feature type="compositionally biased region" description="Basic and acidic residues" evidence="10">
    <location>
        <begin position="56"/>
        <end position="65"/>
    </location>
</feature>
<keyword evidence="13" id="KW-1185">Reference proteome</keyword>
<comment type="function">
    <text evidence="7">Involved in chromatin organization.</text>
</comment>
<evidence type="ECO:0000256" key="6">
    <source>
        <dbReference type="ARBA" id="ARBA00023242"/>
    </source>
</evidence>
<dbReference type="FunFam" id="1.10.10.60:FF:000148">
    <property type="entry name" value="Dek, isoform B"/>
    <property type="match status" value="1"/>
</dbReference>
<feature type="compositionally biased region" description="Basic and acidic residues" evidence="10">
    <location>
        <begin position="12"/>
        <end position="34"/>
    </location>
</feature>
<feature type="region of interest" description="Disordered" evidence="10">
    <location>
        <begin position="1"/>
        <end position="65"/>
    </location>
</feature>
<keyword evidence="3" id="KW-0013">ADP-ribosylation</keyword>
<evidence type="ECO:0000256" key="10">
    <source>
        <dbReference type="SAM" id="MobiDB-lite"/>
    </source>
</evidence>
<evidence type="ECO:0000256" key="2">
    <source>
        <dbReference type="ARBA" id="ARBA00022553"/>
    </source>
</evidence>
<dbReference type="GO" id="GO:0042393">
    <property type="term" value="F:histone binding"/>
    <property type="evidence" value="ECO:0000318"/>
    <property type="project" value="GO_Central"/>
</dbReference>
<dbReference type="SUPFAM" id="SSF109715">
    <property type="entry name" value="DEK C-terminal domain"/>
    <property type="match status" value="1"/>
</dbReference>
<evidence type="ECO:0000259" key="11">
    <source>
        <dbReference type="PROSITE" id="PS51998"/>
    </source>
</evidence>
<evidence type="ECO:0000256" key="8">
    <source>
        <dbReference type="ARBA" id="ARBA00064832"/>
    </source>
</evidence>
<evidence type="ECO:0000256" key="9">
    <source>
        <dbReference type="ARBA" id="ARBA00074520"/>
    </source>
</evidence>
<evidence type="ECO:0000313" key="13">
    <source>
        <dbReference type="Proteomes" id="UP000018468"/>
    </source>
</evidence>
<evidence type="ECO:0000256" key="1">
    <source>
        <dbReference type="ARBA" id="ARBA00004123"/>
    </source>
</evidence>
<sequence length="456" mass="51784">MSGDKGSNTEAGVKRSEEDKKPTEEPPQKKRQPEEEAVEQEEEDDEEEEDEEEEEKEKSLVVEGKRQKKKVMRLDFQISKSREPLSIEAGKGEKLGDIERIKYFIGKIKTHDLKPLHKLLYNRPGAEKTLKRNLRLFNGFAFEKNSDPYNKKVESLKRKNPWLTNAMLKKLCLALDLERNGKHDELIDRIMTFLLKPRTTGKPLPKSKKKKPKKGEKRGNKSRSPSKAKAKVTKKSEEIVMETSSEEDEEESKEQASGKEAVRNVQEKEDDEEEESPKPQKKGQKRGKTESISAVTAREKREAKGKKKDPSSDEVSEVSDLSSEDVSSDEEEEVSLSARTFFLSTGTKINAAKKRPAKAASVKKADSSSTKTKTTKTSKAKEESEDSSDDEPLIKIVKKPPTDEQLKVTVKKLLDNANLEEVTMKQICKKVYESYPDHDLSSRKDFIKTTVKELIS</sequence>
<dbReference type="GO" id="GO:0003677">
    <property type="term" value="F:DNA binding"/>
    <property type="evidence" value="ECO:0007669"/>
    <property type="project" value="UniProtKB-KW"/>
</dbReference>
<name>W5MFJ4_LEPOC</name>
<dbReference type="InParanoid" id="W5MFJ4"/>
<dbReference type="EMBL" id="AHAT01017931">
    <property type="status" value="NOT_ANNOTATED_CDS"/>
    <property type="molecule type" value="Genomic_DNA"/>
</dbReference>
<feature type="region of interest" description="Disordered" evidence="10">
    <location>
        <begin position="198"/>
        <end position="394"/>
    </location>
</feature>
<evidence type="ECO:0000256" key="3">
    <source>
        <dbReference type="ARBA" id="ARBA00022765"/>
    </source>
</evidence>
<dbReference type="InterPro" id="IPR044198">
    <property type="entry name" value="DEK"/>
</dbReference>
<feature type="compositionally biased region" description="Low complexity" evidence="10">
    <location>
        <begin position="358"/>
        <end position="372"/>
    </location>
</feature>
<comment type="subcellular location">
    <subcellularLocation>
        <location evidence="1">Nucleus</location>
    </subcellularLocation>
</comment>
<dbReference type="OMA" id="MIKKAPT"/>
<dbReference type="Bgee" id="ENSLOCG00000005923">
    <property type="expression patterns" value="Expressed in embryo and 13 other cell types or tissues"/>
</dbReference>
<feature type="compositionally biased region" description="Polar residues" evidence="10">
    <location>
        <begin position="1"/>
        <end position="10"/>
    </location>
</feature>
<feature type="compositionally biased region" description="Basic residues" evidence="10">
    <location>
        <begin position="205"/>
        <end position="233"/>
    </location>
</feature>
<evidence type="ECO:0000313" key="12">
    <source>
        <dbReference type="Ensembl" id="ENSLOCP00000007153.1"/>
    </source>
</evidence>
<keyword evidence="6" id="KW-0539">Nucleus</keyword>
<proteinExistence type="predicted"/>
<accession>W5MFJ4</accession>
<evidence type="ECO:0000256" key="5">
    <source>
        <dbReference type="ARBA" id="ARBA00023125"/>
    </source>
</evidence>
<dbReference type="GO" id="GO:2000779">
    <property type="term" value="P:regulation of double-strand break repair"/>
    <property type="evidence" value="ECO:0000318"/>
    <property type="project" value="GO_Central"/>
</dbReference>
<reference evidence="12" key="3">
    <citation type="submission" date="2025-09" db="UniProtKB">
        <authorList>
            <consortium name="Ensembl"/>
        </authorList>
    </citation>
    <scope>IDENTIFICATION</scope>
</reference>
<reference evidence="13" key="1">
    <citation type="submission" date="2011-12" db="EMBL/GenBank/DDBJ databases">
        <title>The Draft Genome of Lepisosteus oculatus.</title>
        <authorList>
            <consortium name="The Broad Institute Genome Assembly &amp; Analysis Group"/>
            <consortium name="Computational R&amp;D Group"/>
            <consortium name="and Sequencing Platform"/>
            <person name="Di Palma F."/>
            <person name="Alfoldi J."/>
            <person name="Johnson J."/>
            <person name="Berlin A."/>
            <person name="Gnerre S."/>
            <person name="Jaffe D."/>
            <person name="MacCallum I."/>
            <person name="Young S."/>
            <person name="Walker B.J."/>
            <person name="Lander E.S."/>
            <person name="Lindblad-Toh K."/>
        </authorList>
    </citation>
    <scope>NUCLEOTIDE SEQUENCE [LARGE SCALE GENOMIC DNA]</scope>
</reference>
<dbReference type="PROSITE" id="PS51998">
    <property type="entry name" value="DEK_C"/>
    <property type="match status" value="1"/>
</dbReference>
<feature type="compositionally biased region" description="Acidic residues" evidence="10">
    <location>
        <begin position="312"/>
        <end position="334"/>
    </location>
</feature>
<dbReference type="Proteomes" id="UP000018468">
    <property type="component" value="Linkage group LG11"/>
</dbReference>
<dbReference type="PANTHER" id="PTHR13468:SF1">
    <property type="entry name" value="PROTEIN DEK"/>
    <property type="match status" value="1"/>
</dbReference>
<dbReference type="Pfam" id="PF08766">
    <property type="entry name" value="DEK_C"/>
    <property type="match status" value="1"/>
</dbReference>
<comment type="subunit">
    <text evidence="8">Found in a mRNA splicing-dependent exon junction complex (EJC) with DEK, RBM8A, RNPS1, SRRM1 and ALYREF/THOC4. Interacts with histones H2A, H2B, H3, H4, acetylated histone H4, non-phosphorylated DAXX and HDAC2. Component of the B-WICH complex, at least composed of SMARCA5/SNF2H, BAZ1B/WSTF, SF3B1, DEK, MYO1C, ERCC6, MYBBP1A and DDX21. Binds DNA.</text>
</comment>
<feature type="compositionally biased region" description="Acidic residues" evidence="10">
    <location>
        <begin position="35"/>
        <end position="55"/>
    </location>
</feature>
<organism evidence="12 13">
    <name type="scientific">Lepisosteus oculatus</name>
    <name type="common">Spotted gar</name>
    <dbReference type="NCBI Taxonomy" id="7918"/>
    <lineage>
        <taxon>Eukaryota</taxon>
        <taxon>Metazoa</taxon>
        <taxon>Chordata</taxon>
        <taxon>Craniata</taxon>
        <taxon>Vertebrata</taxon>
        <taxon>Euteleostomi</taxon>
        <taxon>Actinopterygii</taxon>
        <taxon>Neopterygii</taxon>
        <taxon>Holostei</taxon>
        <taxon>Semionotiformes</taxon>
        <taxon>Lepisosteidae</taxon>
        <taxon>Lepisosteus</taxon>
    </lineage>
</organism>
<dbReference type="Ensembl" id="ENSLOCT00000007161.1">
    <property type="protein sequence ID" value="ENSLOCP00000007153.1"/>
    <property type="gene ID" value="ENSLOCG00000005923.1"/>
</dbReference>
<reference evidence="12" key="2">
    <citation type="submission" date="2025-08" db="UniProtKB">
        <authorList>
            <consortium name="Ensembl"/>
        </authorList>
    </citation>
    <scope>IDENTIFICATION</scope>
</reference>
<protein>
    <recommendedName>
        <fullName evidence="9">Protein DEK</fullName>
    </recommendedName>
</protein>
<evidence type="ECO:0000256" key="7">
    <source>
        <dbReference type="ARBA" id="ARBA00056057"/>
    </source>
</evidence>
<dbReference type="PANTHER" id="PTHR13468">
    <property type="entry name" value="DEK PROTEIN"/>
    <property type="match status" value="1"/>
</dbReference>
<feature type="domain" description="DEK-C" evidence="11">
    <location>
        <begin position="400"/>
        <end position="456"/>
    </location>
</feature>
<dbReference type="GeneTree" id="ENSGT00390000017282"/>
<feature type="compositionally biased region" description="Basic and acidic residues" evidence="10">
    <location>
        <begin position="253"/>
        <end position="267"/>
    </location>
</feature>